<keyword evidence="8 11" id="KW-0255">Endonuclease</keyword>
<dbReference type="AlphaFoldDB" id="A0A8D5FPT8"/>
<dbReference type="PANTHER" id="PTHR10642:SF26">
    <property type="entry name" value="RIBONUCLEASE H1"/>
    <property type="match status" value="1"/>
</dbReference>
<dbReference type="CDD" id="cd09278">
    <property type="entry name" value="RNase_HI_prokaryote_like"/>
    <property type="match status" value="1"/>
</dbReference>
<sequence length="212" mass="23750">MAQKQVKGFAGAKFKSFPTRAEAEEWLKNPVYVKKTANSFRTKKKNRCEGIEKRESDITIFTDGGCINNPGPGGYGAVIVNKGEEKELSGGFRLTTNNRMEMMAAIMALRHCVGRMESISLFSDSSYLVNAINKGWLKKWQANGWKKADGGDVLNVDLWRELLQLLENTRVHFHWVKGHAGNPLNERCDRLAVTSARKKNLPVDEGYEGATN</sequence>
<feature type="binding site" evidence="11">
    <location>
        <position position="63"/>
    </location>
    <ligand>
        <name>Mg(2+)</name>
        <dbReference type="ChEBI" id="CHEBI:18420"/>
        <label>2</label>
    </ligand>
</feature>
<dbReference type="GO" id="GO:0004523">
    <property type="term" value="F:RNA-DNA hybrid ribonuclease activity"/>
    <property type="evidence" value="ECO:0007669"/>
    <property type="project" value="UniProtKB-UniRule"/>
</dbReference>
<comment type="subcellular location">
    <subcellularLocation>
        <location evidence="11">Cytoplasm</location>
    </subcellularLocation>
</comment>
<keyword evidence="10 11" id="KW-0460">Magnesium</keyword>
<keyword evidence="7 11" id="KW-0479">Metal-binding</keyword>
<comment type="catalytic activity">
    <reaction evidence="1 11">
        <text>Endonucleolytic cleavage to 5'-phosphomonoester.</text>
        <dbReference type="EC" id="3.1.26.4"/>
    </reaction>
</comment>
<feature type="binding site" evidence="11">
    <location>
        <position position="101"/>
    </location>
    <ligand>
        <name>Mg(2+)</name>
        <dbReference type="ChEBI" id="CHEBI:18420"/>
        <label>1</label>
    </ligand>
</feature>
<dbReference type="GO" id="GO:0043137">
    <property type="term" value="P:DNA replication, removal of RNA primer"/>
    <property type="evidence" value="ECO:0007669"/>
    <property type="project" value="TreeGrafter"/>
</dbReference>
<comment type="cofactor">
    <cofactor evidence="11">
        <name>Mg(2+)</name>
        <dbReference type="ChEBI" id="CHEBI:18420"/>
    </cofactor>
    <text evidence="11">Binds 1 Mg(2+) ion per subunit. May bind a second metal ion at a regulatory site, or after substrate binding.</text>
</comment>
<dbReference type="EC" id="3.1.26.4" evidence="5 11"/>
<evidence type="ECO:0000259" key="12">
    <source>
        <dbReference type="PROSITE" id="PS50879"/>
    </source>
</evidence>
<dbReference type="GO" id="GO:0003676">
    <property type="term" value="F:nucleic acid binding"/>
    <property type="evidence" value="ECO:0007669"/>
    <property type="project" value="InterPro"/>
</dbReference>
<feature type="binding site" evidence="11">
    <location>
        <position position="63"/>
    </location>
    <ligand>
        <name>Mg(2+)</name>
        <dbReference type="ChEBI" id="CHEBI:18420"/>
        <label>1</label>
    </ligand>
</feature>
<keyword evidence="11" id="KW-0963">Cytoplasm</keyword>
<dbReference type="Pfam" id="PF01693">
    <property type="entry name" value="Cauli_VI"/>
    <property type="match status" value="1"/>
</dbReference>
<dbReference type="InterPro" id="IPR022892">
    <property type="entry name" value="RNaseHI"/>
</dbReference>
<dbReference type="InterPro" id="IPR002156">
    <property type="entry name" value="RNaseH_domain"/>
</dbReference>
<dbReference type="HAMAP" id="MF_00042">
    <property type="entry name" value="RNase_H"/>
    <property type="match status" value="1"/>
</dbReference>
<protein>
    <recommendedName>
        <fullName evidence="5 11">Ribonuclease H</fullName>
        <shortName evidence="11">RNase H</shortName>
        <ecNumber evidence="5 11">3.1.26.4</ecNumber>
    </recommendedName>
</protein>
<evidence type="ECO:0000256" key="6">
    <source>
        <dbReference type="ARBA" id="ARBA00022722"/>
    </source>
</evidence>
<reference evidence="13" key="1">
    <citation type="submission" date="2020-09" db="EMBL/GenBank/DDBJ databases">
        <title>Desulfogranum mesoprofundum gen. nov., sp. nov., a novel mesophilic, sulfate-reducing chemolithoautotroph isolated from a deep-sea hydrothermal vent chimney in the Suiyo Seamount.</title>
        <authorList>
            <person name="Hashimoto Y."/>
            <person name="Nakagawa S."/>
        </authorList>
    </citation>
    <scope>NUCLEOTIDE SEQUENCE</scope>
    <source>
        <strain evidence="13">KT2</strain>
    </source>
</reference>
<keyword evidence="6 11" id="KW-0540">Nuclease</keyword>
<dbReference type="KEGG" id="dbk:DGMP_28820"/>
<dbReference type="PROSITE" id="PS50879">
    <property type="entry name" value="RNASE_H_1"/>
    <property type="match status" value="1"/>
</dbReference>
<comment type="similarity">
    <text evidence="3 11">Belongs to the RNase H family.</text>
</comment>
<evidence type="ECO:0000256" key="2">
    <source>
        <dbReference type="ARBA" id="ARBA00004065"/>
    </source>
</evidence>
<dbReference type="InterPro" id="IPR011320">
    <property type="entry name" value="RNase_H1_N"/>
</dbReference>
<gene>
    <name evidence="11" type="primary">rnhA</name>
    <name evidence="13" type="ORF">DGMP_28820</name>
</gene>
<dbReference type="EMBL" id="AP024086">
    <property type="protein sequence ID" value="BCL62189.1"/>
    <property type="molecule type" value="Genomic_DNA"/>
</dbReference>
<evidence type="ECO:0000256" key="10">
    <source>
        <dbReference type="ARBA" id="ARBA00022842"/>
    </source>
</evidence>
<organism evidence="13 14">
    <name type="scientific">Desulfomarina profundi</name>
    <dbReference type="NCBI Taxonomy" id="2772557"/>
    <lineage>
        <taxon>Bacteria</taxon>
        <taxon>Pseudomonadati</taxon>
        <taxon>Thermodesulfobacteriota</taxon>
        <taxon>Desulfobulbia</taxon>
        <taxon>Desulfobulbales</taxon>
        <taxon>Desulfobulbaceae</taxon>
        <taxon>Desulfomarina</taxon>
    </lineage>
</organism>
<comment type="function">
    <text evidence="2 11">Endonuclease that specifically degrades the RNA of RNA-DNA hybrids.</text>
</comment>
<dbReference type="GO" id="GO:0000287">
    <property type="term" value="F:magnesium ion binding"/>
    <property type="evidence" value="ECO:0007669"/>
    <property type="project" value="UniProtKB-UniRule"/>
</dbReference>
<dbReference type="Pfam" id="PF00075">
    <property type="entry name" value="RNase_H"/>
    <property type="match status" value="1"/>
</dbReference>
<keyword evidence="14" id="KW-1185">Reference proteome</keyword>
<proteinExistence type="inferred from homology"/>
<comment type="subunit">
    <text evidence="4 11">Monomer.</text>
</comment>
<evidence type="ECO:0000256" key="9">
    <source>
        <dbReference type="ARBA" id="ARBA00022801"/>
    </source>
</evidence>
<evidence type="ECO:0000256" key="11">
    <source>
        <dbReference type="HAMAP-Rule" id="MF_00042"/>
    </source>
</evidence>
<dbReference type="Proteomes" id="UP000826725">
    <property type="component" value="Chromosome"/>
</dbReference>
<feature type="binding site" evidence="11">
    <location>
        <position position="189"/>
    </location>
    <ligand>
        <name>Mg(2+)</name>
        <dbReference type="ChEBI" id="CHEBI:18420"/>
        <label>2</label>
    </ligand>
</feature>
<feature type="domain" description="RNase H type-1" evidence="12">
    <location>
        <begin position="54"/>
        <end position="197"/>
    </location>
</feature>
<keyword evidence="9 11" id="KW-0378">Hydrolase</keyword>
<evidence type="ECO:0000256" key="7">
    <source>
        <dbReference type="ARBA" id="ARBA00022723"/>
    </source>
</evidence>
<dbReference type="FunFam" id="3.30.420.10:FF:000089">
    <property type="entry name" value="Ribonuclease H"/>
    <property type="match status" value="1"/>
</dbReference>
<evidence type="ECO:0000313" key="13">
    <source>
        <dbReference type="EMBL" id="BCL62189.1"/>
    </source>
</evidence>
<name>A0A8D5FPT8_9BACT</name>
<dbReference type="GO" id="GO:0005737">
    <property type="term" value="C:cytoplasm"/>
    <property type="evidence" value="ECO:0007669"/>
    <property type="project" value="UniProtKB-SubCell"/>
</dbReference>
<evidence type="ECO:0000256" key="4">
    <source>
        <dbReference type="ARBA" id="ARBA00011245"/>
    </source>
</evidence>
<dbReference type="InterPro" id="IPR050092">
    <property type="entry name" value="RNase_H"/>
</dbReference>
<feature type="binding site" evidence="11">
    <location>
        <position position="124"/>
    </location>
    <ligand>
        <name>Mg(2+)</name>
        <dbReference type="ChEBI" id="CHEBI:18420"/>
        <label>1</label>
    </ligand>
</feature>
<evidence type="ECO:0000256" key="3">
    <source>
        <dbReference type="ARBA" id="ARBA00005300"/>
    </source>
</evidence>
<evidence type="ECO:0000256" key="1">
    <source>
        <dbReference type="ARBA" id="ARBA00000077"/>
    </source>
</evidence>
<evidence type="ECO:0000313" key="14">
    <source>
        <dbReference type="Proteomes" id="UP000826725"/>
    </source>
</evidence>
<accession>A0A8D5FPT8</accession>
<evidence type="ECO:0000256" key="5">
    <source>
        <dbReference type="ARBA" id="ARBA00012180"/>
    </source>
</evidence>
<dbReference type="PANTHER" id="PTHR10642">
    <property type="entry name" value="RIBONUCLEASE H1"/>
    <property type="match status" value="1"/>
</dbReference>
<evidence type="ECO:0000256" key="8">
    <source>
        <dbReference type="ARBA" id="ARBA00022759"/>
    </source>
</evidence>
<dbReference type="NCBIfam" id="NF001236">
    <property type="entry name" value="PRK00203.1"/>
    <property type="match status" value="1"/>
</dbReference>